<dbReference type="InterPro" id="IPR035967">
    <property type="entry name" value="SWAP/Surp_sf"/>
</dbReference>
<feature type="compositionally biased region" description="Pro residues" evidence="2">
    <location>
        <begin position="84"/>
        <end position="96"/>
    </location>
</feature>
<dbReference type="PANTHER" id="PTHR12323">
    <property type="entry name" value="SR-RELATED CTD ASSOCIATED FACTOR 6"/>
    <property type="match status" value="1"/>
</dbReference>
<sequence>MDGPPPPRDVSLRNIIDKLAEFVARNGPEFEMITKQKQQNNPKFEFLYGGEHAAYYQCRVMAEQNFLKQQQQCNSGNNMLNQQQPPPHFTQGPPPNMMHHSDNQLSNNHDTNPFAMNQPPPNHQMWNSNISQSNAVVVPATPTNTNNSLAINITAQIEAINMQQNSLREQIRQSESNLTAQHTALMGQQKKQIEEAIEAAQNAQLEKQAEVRNISLKEMDAVLQPIIDSCTKDSISAGKNWILQHSSDSAKNNVVLQYLLKKYASAI</sequence>
<evidence type="ECO:0000256" key="2">
    <source>
        <dbReference type="SAM" id="MobiDB-lite"/>
    </source>
</evidence>
<dbReference type="GO" id="GO:0048471">
    <property type="term" value="C:perinuclear region of cytoplasm"/>
    <property type="evidence" value="ECO:0007669"/>
    <property type="project" value="TreeGrafter"/>
</dbReference>
<dbReference type="Gene3D" id="1.10.10.790">
    <property type="entry name" value="Surp module"/>
    <property type="match status" value="1"/>
</dbReference>
<keyword evidence="1" id="KW-0175">Coiled coil</keyword>
<dbReference type="PANTHER" id="PTHR12323:SF0">
    <property type="entry name" value="CALCIUM HOMEOSTASIS ENDOPLASMIC RETICULUM PROTEIN"/>
    <property type="match status" value="1"/>
</dbReference>
<accession>A0A1B0A2K3</accession>
<feature type="coiled-coil region" evidence="1">
    <location>
        <begin position="157"/>
        <end position="213"/>
    </location>
</feature>
<dbReference type="PROSITE" id="PS50128">
    <property type="entry name" value="SURP"/>
    <property type="match status" value="1"/>
</dbReference>
<feature type="region of interest" description="Disordered" evidence="2">
    <location>
        <begin position="80"/>
        <end position="100"/>
    </location>
</feature>
<dbReference type="Pfam" id="PF01805">
    <property type="entry name" value="Surp"/>
    <property type="match status" value="1"/>
</dbReference>
<dbReference type="Proteomes" id="UP000092445">
    <property type="component" value="Unassembled WGS sequence"/>
</dbReference>
<dbReference type="EnsemblMetazoa" id="GPAI032494-RA">
    <property type="protein sequence ID" value="GPAI032494-PA"/>
    <property type="gene ID" value="GPAI032494"/>
</dbReference>
<dbReference type="InterPro" id="IPR000061">
    <property type="entry name" value="Surp"/>
</dbReference>
<evidence type="ECO:0000313" key="5">
    <source>
        <dbReference type="Proteomes" id="UP000092445"/>
    </source>
</evidence>
<evidence type="ECO:0000256" key="1">
    <source>
        <dbReference type="SAM" id="Coils"/>
    </source>
</evidence>
<dbReference type="AlphaFoldDB" id="A0A1B0A2K3"/>
<dbReference type="SMART" id="SM00648">
    <property type="entry name" value="SWAP"/>
    <property type="match status" value="1"/>
</dbReference>
<reference evidence="4" key="2">
    <citation type="submission" date="2020-05" db="UniProtKB">
        <authorList>
            <consortium name="EnsemblMetazoa"/>
        </authorList>
    </citation>
    <scope>IDENTIFICATION</scope>
    <source>
        <strain evidence="4">IAEA</strain>
    </source>
</reference>
<proteinExistence type="predicted"/>
<dbReference type="GO" id="GO:0003723">
    <property type="term" value="F:RNA binding"/>
    <property type="evidence" value="ECO:0007669"/>
    <property type="project" value="InterPro"/>
</dbReference>
<dbReference type="GO" id="GO:0006396">
    <property type="term" value="P:RNA processing"/>
    <property type="evidence" value="ECO:0007669"/>
    <property type="project" value="InterPro"/>
</dbReference>
<dbReference type="SUPFAM" id="SSF109905">
    <property type="entry name" value="Surp module (SWAP domain)"/>
    <property type="match status" value="1"/>
</dbReference>
<dbReference type="VEuPathDB" id="VectorBase:GPAI032494"/>
<keyword evidence="5" id="KW-1185">Reference proteome</keyword>
<organism evidence="4 5">
    <name type="scientific">Glossina pallidipes</name>
    <name type="common">Tsetse fly</name>
    <dbReference type="NCBI Taxonomy" id="7398"/>
    <lineage>
        <taxon>Eukaryota</taxon>
        <taxon>Metazoa</taxon>
        <taxon>Ecdysozoa</taxon>
        <taxon>Arthropoda</taxon>
        <taxon>Hexapoda</taxon>
        <taxon>Insecta</taxon>
        <taxon>Pterygota</taxon>
        <taxon>Neoptera</taxon>
        <taxon>Endopterygota</taxon>
        <taxon>Diptera</taxon>
        <taxon>Brachycera</taxon>
        <taxon>Muscomorpha</taxon>
        <taxon>Hippoboscoidea</taxon>
        <taxon>Glossinidae</taxon>
        <taxon>Glossina</taxon>
    </lineage>
</organism>
<dbReference type="STRING" id="7398.A0A1B0A2K3"/>
<reference evidence="5" key="1">
    <citation type="submission" date="2014-03" db="EMBL/GenBank/DDBJ databases">
        <authorList>
            <person name="Aksoy S."/>
            <person name="Warren W."/>
            <person name="Wilson R.K."/>
        </authorList>
    </citation>
    <scope>NUCLEOTIDE SEQUENCE [LARGE SCALE GENOMIC DNA]</scope>
    <source>
        <strain evidence="5">IAEA</strain>
    </source>
</reference>
<dbReference type="GO" id="GO:0006874">
    <property type="term" value="P:intracellular calcium ion homeostasis"/>
    <property type="evidence" value="ECO:0007669"/>
    <property type="project" value="TreeGrafter"/>
</dbReference>
<evidence type="ECO:0000313" key="4">
    <source>
        <dbReference type="EnsemblMetazoa" id="GPAI032494-PA"/>
    </source>
</evidence>
<evidence type="ECO:0000259" key="3">
    <source>
        <dbReference type="PROSITE" id="PS50128"/>
    </source>
</evidence>
<name>A0A1B0A2K3_GLOPL</name>
<feature type="domain" description="SURP motif" evidence="3">
    <location>
        <begin position="15"/>
        <end position="57"/>
    </location>
</feature>
<protein>
    <recommendedName>
        <fullName evidence="3">SURP motif domain-containing protein</fullName>
    </recommendedName>
</protein>